<comment type="caution">
    <text evidence="2">The sequence shown here is derived from an EMBL/GenBank/DDBJ whole genome shotgun (WGS) entry which is preliminary data.</text>
</comment>
<keyword evidence="3" id="KW-1185">Reference proteome</keyword>
<dbReference type="NCBIfam" id="TIGR02118">
    <property type="entry name" value="EthD family reductase"/>
    <property type="match status" value="1"/>
</dbReference>
<evidence type="ECO:0000313" key="3">
    <source>
        <dbReference type="Proteomes" id="UP001176471"/>
    </source>
</evidence>
<dbReference type="Gene3D" id="3.30.70.100">
    <property type="match status" value="1"/>
</dbReference>
<proteinExistence type="predicted"/>
<reference evidence="2" key="1">
    <citation type="submission" date="2023-07" db="EMBL/GenBank/DDBJ databases">
        <title>Bacterial whole genome sequence for Sphingobium sp. HBC34.</title>
        <authorList>
            <person name="Le V."/>
            <person name="Ko S.-R."/>
            <person name="Ahn C.-Y."/>
            <person name="Oh H.-M."/>
        </authorList>
    </citation>
    <scope>NUCLEOTIDE SEQUENCE</scope>
    <source>
        <strain evidence="2">HBC34</strain>
    </source>
</reference>
<dbReference type="SUPFAM" id="SSF54909">
    <property type="entry name" value="Dimeric alpha+beta barrel"/>
    <property type="match status" value="1"/>
</dbReference>
<protein>
    <submittedName>
        <fullName evidence="2">EthD domain-containing protein</fullName>
    </submittedName>
</protein>
<dbReference type="RefSeq" id="WP_304536829.1">
    <property type="nucleotide sequence ID" value="NZ_JAUQOM010000008.1"/>
</dbReference>
<evidence type="ECO:0000259" key="1">
    <source>
        <dbReference type="Pfam" id="PF07110"/>
    </source>
</evidence>
<dbReference type="Proteomes" id="UP001176471">
    <property type="component" value="Unassembled WGS sequence"/>
</dbReference>
<gene>
    <name evidence="2" type="ORF">Q4610_15285</name>
</gene>
<dbReference type="InterPro" id="IPR009799">
    <property type="entry name" value="EthD_dom"/>
</dbReference>
<evidence type="ECO:0000313" key="2">
    <source>
        <dbReference type="EMBL" id="MDO7836412.1"/>
    </source>
</evidence>
<organism evidence="2 3">
    <name type="scientific">Sphingobium cyanobacteriorum</name>
    <dbReference type="NCBI Taxonomy" id="3063954"/>
    <lineage>
        <taxon>Bacteria</taxon>
        <taxon>Pseudomonadati</taxon>
        <taxon>Pseudomonadota</taxon>
        <taxon>Alphaproteobacteria</taxon>
        <taxon>Sphingomonadales</taxon>
        <taxon>Sphingomonadaceae</taxon>
        <taxon>Sphingobium</taxon>
    </lineage>
</organism>
<sequence length="126" mass="14514">MIKILFCLRRLPGLSQEEFQAYWYDKHAPLVREHAAALGIRRYVQSHSFAHPQLQPALDARRGEVAPYDGVAQLWYDNVDAMLALNDKPEARRAGKALLEDERRFIDLPNSPLFYAVEREIIPLAI</sequence>
<name>A0ABT8ZPF0_9SPHN</name>
<dbReference type="Pfam" id="PF07110">
    <property type="entry name" value="EthD"/>
    <property type="match status" value="1"/>
</dbReference>
<dbReference type="InterPro" id="IPR011008">
    <property type="entry name" value="Dimeric_a/b-barrel"/>
</dbReference>
<accession>A0ABT8ZPF0</accession>
<feature type="domain" description="EthD" evidence="1">
    <location>
        <begin position="12"/>
        <end position="108"/>
    </location>
</feature>
<dbReference type="EMBL" id="JAUQOM010000008">
    <property type="protein sequence ID" value="MDO7836412.1"/>
    <property type="molecule type" value="Genomic_DNA"/>
</dbReference>